<protein>
    <submittedName>
        <fullName evidence="1">Uncharacterized protein</fullName>
    </submittedName>
</protein>
<dbReference type="EMBL" id="CM023473">
    <property type="protein sequence ID" value="KAH7954702.1"/>
    <property type="molecule type" value="Genomic_DNA"/>
</dbReference>
<accession>A0ACB8CZR7</accession>
<sequence length="956" mass="103987">MRGDVLPPKRQAVVDRLRRRIELYRRHHNATLPRFEQAANAVYEEQRQETLLLKQRYLESKVKKAKKSESKSSGAAATSSADSHKNLLQKSNKRPAVNIEASHDPAADTGQPDDKDHRLTKMARTSGSTSDKQALQQQKQMSLDSQQMQIPGFECIKQQSVGPSITPKSPGSAGNSHNPSVLLCNVKKECDSLGYCGQTNDCARSQEATTSAAAAEDESADTGEKFLDGFPNLGLPEDSSEVWVDNPEILRHLIDDITNPSDLMSDFNFNYSMEGIKDTEETVKSEGMSNACLNEKKGRQQHAGFSGESFIATSQASQQVLVSPYEQRSSAAMDSLTANASCLPQQSFSPSNARPSQFSASNMGSLDFKLSEPSPAAQTLKQMAEQHQQHKQGHDKHSIGLGVPRPNFSPGDGFDVSLAASRSAIFSTTDNSLNPSKVMQTSTMFPNVGFGNQALTTTIQSNFRADNAARVANALSGVAFGKPNGAQHPYVVSSNPLDAARCQAVSQMPLQLQEQQKCSPKGVQYANSSTDEKTAFVNNFKASLAQFNDANSAPSPPLVKSPSQFPKQISSPMTSQTCRLMGSSNHSTIQANAMQQQQGMKDTKDISPLNISSNPSYADALAFSSGNVRGMNRNSIGPPAHFQTQQQQQQAQMQPHRDKQGFSQVQFMEANQLTQSRTSSPTDVKIHRLHYSQNKSSIVPQQHLQHYTARVQNPMGLQGLPQQGPLRVARPAVSVASSQLPSHPQQYVQRMAARQPASVSSVPFQNPGSLGFNTSRMPLRASSPQQMSGPVRHPLSAASVTATQKPLYTNAAIRPQLPADFAASQREWQCAMGQGQAMQAQQRVCFQPQTSQAQNRVVFSTMQPGSAPRPPPFQPPQMSVQQQQAMTTTLPPLPQLQIPPRSTAPQTSTFSPSFSSSISDFNLEFLESIENSDSDLLNFDPVNSNFGILDDVLGGK</sequence>
<dbReference type="Proteomes" id="UP000821865">
    <property type="component" value="Chromosome 4"/>
</dbReference>
<reference evidence="1" key="1">
    <citation type="submission" date="2020-05" db="EMBL/GenBank/DDBJ databases">
        <title>Large-scale comparative analyses of tick genomes elucidate their genetic diversity and vector capacities.</title>
        <authorList>
            <person name="Jia N."/>
            <person name="Wang J."/>
            <person name="Shi W."/>
            <person name="Du L."/>
            <person name="Sun Y."/>
            <person name="Zhan W."/>
            <person name="Jiang J."/>
            <person name="Wang Q."/>
            <person name="Zhang B."/>
            <person name="Ji P."/>
            <person name="Sakyi L.B."/>
            <person name="Cui X."/>
            <person name="Yuan T."/>
            <person name="Jiang B."/>
            <person name="Yang W."/>
            <person name="Lam T.T.-Y."/>
            <person name="Chang Q."/>
            <person name="Ding S."/>
            <person name="Wang X."/>
            <person name="Zhu J."/>
            <person name="Ruan X."/>
            <person name="Zhao L."/>
            <person name="Wei J."/>
            <person name="Que T."/>
            <person name="Du C."/>
            <person name="Cheng J."/>
            <person name="Dai P."/>
            <person name="Han X."/>
            <person name="Huang E."/>
            <person name="Gao Y."/>
            <person name="Liu J."/>
            <person name="Shao H."/>
            <person name="Ye R."/>
            <person name="Li L."/>
            <person name="Wei W."/>
            <person name="Wang X."/>
            <person name="Wang C."/>
            <person name="Yang T."/>
            <person name="Huo Q."/>
            <person name="Li W."/>
            <person name="Guo W."/>
            <person name="Chen H."/>
            <person name="Zhou L."/>
            <person name="Ni X."/>
            <person name="Tian J."/>
            <person name="Zhou Y."/>
            <person name="Sheng Y."/>
            <person name="Liu T."/>
            <person name="Pan Y."/>
            <person name="Xia L."/>
            <person name="Li J."/>
            <person name="Zhao F."/>
            <person name="Cao W."/>
        </authorList>
    </citation>
    <scope>NUCLEOTIDE SEQUENCE</scope>
    <source>
        <strain evidence="1">Dsil-2018</strain>
    </source>
</reference>
<keyword evidence="2" id="KW-1185">Reference proteome</keyword>
<name>A0ACB8CZR7_DERSI</name>
<comment type="caution">
    <text evidence="1">The sequence shown here is derived from an EMBL/GenBank/DDBJ whole genome shotgun (WGS) entry which is preliminary data.</text>
</comment>
<organism evidence="1 2">
    <name type="scientific">Dermacentor silvarum</name>
    <name type="common">Tick</name>
    <dbReference type="NCBI Taxonomy" id="543639"/>
    <lineage>
        <taxon>Eukaryota</taxon>
        <taxon>Metazoa</taxon>
        <taxon>Ecdysozoa</taxon>
        <taxon>Arthropoda</taxon>
        <taxon>Chelicerata</taxon>
        <taxon>Arachnida</taxon>
        <taxon>Acari</taxon>
        <taxon>Parasitiformes</taxon>
        <taxon>Ixodida</taxon>
        <taxon>Ixodoidea</taxon>
        <taxon>Ixodidae</taxon>
        <taxon>Rhipicephalinae</taxon>
        <taxon>Dermacentor</taxon>
    </lineage>
</organism>
<evidence type="ECO:0000313" key="1">
    <source>
        <dbReference type="EMBL" id="KAH7954702.1"/>
    </source>
</evidence>
<evidence type="ECO:0000313" key="2">
    <source>
        <dbReference type="Proteomes" id="UP000821865"/>
    </source>
</evidence>
<gene>
    <name evidence="1" type="ORF">HPB49_021097</name>
</gene>
<proteinExistence type="predicted"/>